<comment type="caution">
    <text evidence="7">The sequence shown here is derived from an EMBL/GenBank/DDBJ whole genome shotgun (WGS) entry which is preliminary data.</text>
</comment>
<dbReference type="Proteomes" id="UP000678393">
    <property type="component" value="Unassembled WGS sequence"/>
</dbReference>
<sequence>MATTGNLTTQLFILRGLVTREQYILILEYAAEMGTVLSLLGVISNIIIIRTFVTMGINDGVIVSFLSLAVFDLFYLIAGVSLGITIFILPIQPFGLSIYFTNIMILVNVTNVLATTYLAVARSMCVARPLQFKNTFTRERATMFMIIFAFSSIAIYSPILANMGMSVKFDKQANRSRSVWWGSPSREAVKEVVWLLIEVILPLITQVIIIICVFIMTASLRASSRFRQASLAVSGKVTQEATKTENNLGKEAVNNLNTHTIPLKRINKEVRVVQQVVLISVVYIVCNIPKLLISLGSMCEPNFTIGRRYTYLYMSLNGIRTHFEQLNSAVNVLIYYKYNTKFRATLFAFGRKSQLNHN</sequence>
<proteinExistence type="predicted"/>
<evidence type="ECO:0000313" key="7">
    <source>
        <dbReference type="EMBL" id="CAG5132329.1"/>
    </source>
</evidence>
<evidence type="ECO:0000256" key="3">
    <source>
        <dbReference type="ARBA" id="ARBA00022989"/>
    </source>
</evidence>
<dbReference type="PANTHER" id="PTHR46641">
    <property type="entry name" value="FMRFAMIDE RECEPTOR-RELATED"/>
    <property type="match status" value="1"/>
</dbReference>
<dbReference type="InterPro" id="IPR000276">
    <property type="entry name" value="GPCR_Rhodpsn"/>
</dbReference>
<evidence type="ECO:0000256" key="1">
    <source>
        <dbReference type="ARBA" id="ARBA00004370"/>
    </source>
</evidence>
<evidence type="ECO:0000256" key="5">
    <source>
        <dbReference type="SAM" id="Phobius"/>
    </source>
</evidence>
<dbReference type="PANTHER" id="PTHR46641:SF18">
    <property type="entry name" value="G-PROTEIN COUPLED RECEPTORS FAMILY 1 PROFILE DOMAIN-CONTAINING PROTEIN"/>
    <property type="match status" value="1"/>
</dbReference>
<dbReference type="PRINTS" id="PR00237">
    <property type="entry name" value="GPCRRHODOPSN"/>
</dbReference>
<feature type="transmembrane region" description="Helical" evidence="5">
    <location>
        <begin position="97"/>
        <end position="120"/>
    </location>
</feature>
<reference evidence="7" key="1">
    <citation type="submission" date="2021-04" db="EMBL/GenBank/DDBJ databases">
        <authorList>
            <consortium name="Molecular Ecology Group"/>
        </authorList>
    </citation>
    <scope>NUCLEOTIDE SEQUENCE</scope>
</reference>
<dbReference type="EMBL" id="CAJHNH020005270">
    <property type="protein sequence ID" value="CAG5132329.1"/>
    <property type="molecule type" value="Genomic_DNA"/>
</dbReference>
<name>A0A8S3ZS89_9EUPU</name>
<keyword evidence="3 5" id="KW-1133">Transmembrane helix</keyword>
<dbReference type="Gene3D" id="1.20.1070.10">
    <property type="entry name" value="Rhodopsin 7-helix transmembrane proteins"/>
    <property type="match status" value="1"/>
</dbReference>
<feature type="transmembrane region" description="Helical" evidence="5">
    <location>
        <begin position="141"/>
        <end position="161"/>
    </location>
</feature>
<organism evidence="7 8">
    <name type="scientific">Candidula unifasciata</name>
    <dbReference type="NCBI Taxonomy" id="100452"/>
    <lineage>
        <taxon>Eukaryota</taxon>
        <taxon>Metazoa</taxon>
        <taxon>Spiralia</taxon>
        <taxon>Lophotrochozoa</taxon>
        <taxon>Mollusca</taxon>
        <taxon>Gastropoda</taxon>
        <taxon>Heterobranchia</taxon>
        <taxon>Euthyneura</taxon>
        <taxon>Panpulmonata</taxon>
        <taxon>Eupulmonata</taxon>
        <taxon>Stylommatophora</taxon>
        <taxon>Helicina</taxon>
        <taxon>Helicoidea</taxon>
        <taxon>Geomitridae</taxon>
        <taxon>Candidula</taxon>
    </lineage>
</organism>
<feature type="transmembrane region" description="Helical" evidence="5">
    <location>
        <begin position="192"/>
        <end position="218"/>
    </location>
</feature>
<feature type="transmembrane region" description="Helical" evidence="5">
    <location>
        <begin position="65"/>
        <end position="91"/>
    </location>
</feature>
<keyword evidence="2 5" id="KW-0812">Transmembrane</keyword>
<dbReference type="AlphaFoldDB" id="A0A8S3ZS89"/>
<dbReference type="InterPro" id="IPR052954">
    <property type="entry name" value="GPCR-Ligand_Int"/>
</dbReference>
<gene>
    <name evidence="7" type="ORF">CUNI_LOCUS17887</name>
</gene>
<evidence type="ECO:0000313" key="8">
    <source>
        <dbReference type="Proteomes" id="UP000678393"/>
    </source>
</evidence>
<dbReference type="Pfam" id="PF00001">
    <property type="entry name" value="7tm_1"/>
    <property type="match status" value="1"/>
</dbReference>
<evidence type="ECO:0000259" key="6">
    <source>
        <dbReference type="PROSITE" id="PS50262"/>
    </source>
</evidence>
<evidence type="ECO:0000256" key="2">
    <source>
        <dbReference type="ARBA" id="ARBA00022692"/>
    </source>
</evidence>
<keyword evidence="8" id="KW-1185">Reference proteome</keyword>
<evidence type="ECO:0000256" key="4">
    <source>
        <dbReference type="ARBA" id="ARBA00023136"/>
    </source>
</evidence>
<comment type="subcellular location">
    <subcellularLocation>
        <location evidence="1">Membrane</location>
    </subcellularLocation>
</comment>
<feature type="transmembrane region" description="Helical" evidence="5">
    <location>
        <begin position="33"/>
        <end position="53"/>
    </location>
</feature>
<accession>A0A8S3ZS89</accession>
<dbReference type="GO" id="GO:0004930">
    <property type="term" value="F:G protein-coupled receptor activity"/>
    <property type="evidence" value="ECO:0007669"/>
    <property type="project" value="InterPro"/>
</dbReference>
<dbReference type="GO" id="GO:0016020">
    <property type="term" value="C:membrane"/>
    <property type="evidence" value="ECO:0007669"/>
    <property type="project" value="UniProtKB-SubCell"/>
</dbReference>
<dbReference type="InterPro" id="IPR017452">
    <property type="entry name" value="GPCR_Rhodpsn_7TM"/>
</dbReference>
<keyword evidence="4 5" id="KW-0472">Membrane</keyword>
<protein>
    <recommendedName>
        <fullName evidence="6">G-protein coupled receptors family 1 profile domain-containing protein</fullName>
    </recommendedName>
</protein>
<dbReference type="SUPFAM" id="SSF81321">
    <property type="entry name" value="Family A G protein-coupled receptor-like"/>
    <property type="match status" value="1"/>
</dbReference>
<dbReference type="PROSITE" id="PS50262">
    <property type="entry name" value="G_PROTEIN_RECEP_F1_2"/>
    <property type="match status" value="1"/>
</dbReference>
<feature type="domain" description="G-protein coupled receptors family 1 profile" evidence="6">
    <location>
        <begin position="44"/>
        <end position="335"/>
    </location>
</feature>